<dbReference type="Proteomes" id="UP000001514">
    <property type="component" value="Unassembled WGS sequence"/>
</dbReference>
<evidence type="ECO:0000313" key="3">
    <source>
        <dbReference type="Proteomes" id="UP000001514"/>
    </source>
</evidence>
<sequence>MDANSRRRALEPERGELQATVYAPRLTWPAGKHEQSFREWQQKASSVSKTITFMYEALQFGDPIDVAAYIFRRLKKETETAVEAIAGGTEQVQTCVVPFYEALAWMGAETSRQPQINRVIWMDCPAEEDTDETEEAAEDEAQESVDESPKLKGRKQAAAAQTRVPKKLKITGRAKGKKQETPKGKRKQARAGTPGQGGKAAQFALEEIAKAVQADQVLLVNQEVFDRRFFSPLNAAVAEMKTEVNAVIVEMKGEVSKMAPLLDGERARILMNTMSCQKLSNEYYHMKERLTEVEEMFMHE</sequence>
<name>D8T8F1_SELML</name>
<feature type="region of interest" description="Disordered" evidence="1">
    <location>
        <begin position="128"/>
        <end position="198"/>
    </location>
</feature>
<dbReference type="KEGG" id="smo:SELMODRAFT_430123"/>
<dbReference type="AlphaFoldDB" id="D8T8F1"/>
<feature type="compositionally biased region" description="Acidic residues" evidence="1">
    <location>
        <begin position="128"/>
        <end position="146"/>
    </location>
</feature>
<organism evidence="3">
    <name type="scientific">Selaginella moellendorffii</name>
    <name type="common">Spikemoss</name>
    <dbReference type="NCBI Taxonomy" id="88036"/>
    <lineage>
        <taxon>Eukaryota</taxon>
        <taxon>Viridiplantae</taxon>
        <taxon>Streptophyta</taxon>
        <taxon>Embryophyta</taxon>
        <taxon>Tracheophyta</taxon>
        <taxon>Lycopodiopsida</taxon>
        <taxon>Selaginellales</taxon>
        <taxon>Selaginellaceae</taxon>
        <taxon>Selaginella</taxon>
    </lineage>
</organism>
<dbReference type="Gramene" id="EFJ06980">
    <property type="protein sequence ID" value="EFJ06980"/>
    <property type="gene ID" value="SELMODRAFT_430123"/>
</dbReference>
<proteinExistence type="predicted"/>
<feature type="compositionally biased region" description="Basic residues" evidence="1">
    <location>
        <begin position="164"/>
        <end position="176"/>
    </location>
</feature>
<evidence type="ECO:0000256" key="1">
    <source>
        <dbReference type="SAM" id="MobiDB-lite"/>
    </source>
</evidence>
<reference evidence="2 3" key="1">
    <citation type="journal article" date="2011" name="Science">
        <title>The Selaginella genome identifies genetic changes associated with the evolution of vascular plants.</title>
        <authorList>
            <person name="Banks J.A."/>
            <person name="Nishiyama T."/>
            <person name="Hasebe M."/>
            <person name="Bowman J.L."/>
            <person name="Gribskov M."/>
            <person name="dePamphilis C."/>
            <person name="Albert V.A."/>
            <person name="Aono N."/>
            <person name="Aoyama T."/>
            <person name="Ambrose B.A."/>
            <person name="Ashton N.W."/>
            <person name="Axtell M.J."/>
            <person name="Barker E."/>
            <person name="Barker M.S."/>
            <person name="Bennetzen J.L."/>
            <person name="Bonawitz N.D."/>
            <person name="Chapple C."/>
            <person name="Cheng C."/>
            <person name="Correa L.G."/>
            <person name="Dacre M."/>
            <person name="DeBarry J."/>
            <person name="Dreyer I."/>
            <person name="Elias M."/>
            <person name="Engstrom E.M."/>
            <person name="Estelle M."/>
            <person name="Feng L."/>
            <person name="Finet C."/>
            <person name="Floyd S.K."/>
            <person name="Frommer W.B."/>
            <person name="Fujita T."/>
            <person name="Gramzow L."/>
            <person name="Gutensohn M."/>
            <person name="Harholt J."/>
            <person name="Hattori M."/>
            <person name="Heyl A."/>
            <person name="Hirai T."/>
            <person name="Hiwatashi Y."/>
            <person name="Ishikawa M."/>
            <person name="Iwata M."/>
            <person name="Karol K.G."/>
            <person name="Koehler B."/>
            <person name="Kolukisaoglu U."/>
            <person name="Kubo M."/>
            <person name="Kurata T."/>
            <person name="Lalonde S."/>
            <person name="Li K."/>
            <person name="Li Y."/>
            <person name="Litt A."/>
            <person name="Lyons E."/>
            <person name="Manning G."/>
            <person name="Maruyama T."/>
            <person name="Michael T.P."/>
            <person name="Mikami K."/>
            <person name="Miyazaki S."/>
            <person name="Morinaga S."/>
            <person name="Murata T."/>
            <person name="Mueller-Roeber B."/>
            <person name="Nelson D.R."/>
            <person name="Obara M."/>
            <person name="Oguri Y."/>
            <person name="Olmstead R.G."/>
            <person name="Onodera N."/>
            <person name="Petersen B.L."/>
            <person name="Pils B."/>
            <person name="Prigge M."/>
            <person name="Rensing S.A."/>
            <person name="Riano-Pachon D.M."/>
            <person name="Roberts A.W."/>
            <person name="Sato Y."/>
            <person name="Scheller H.V."/>
            <person name="Schulz B."/>
            <person name="Schulz C."/>
            <person name="Shakirov E.V."/>
            <person name="Shibagaki N."/>
            <person name="Shinohara N."/>
            <person name="Shippen D.E."/>
            <person name="Soerensen I."/>
            <person name="Sotooka R."/>
            <person name="Sugimoto N."/>
            <person name="Sugita M."/>
            <person name="Sumikawa N."/>
            <person name="Tanurdzic M."/>
            <person name="Theissen G."/>
            <person name="Ulvskov P."/>
            <person name="Wakazuki S."/>
            <person name="Weng J.K."/>
            <person name="Willats W.W."/>
            <person name="Wipf D."/>
            <person name="Wolf P.G."/>
            <person name="Yang L."/>
            <person name="Zimmer A.D."/>
            <person name="Zhu Q."/>
            <person name="Mitros T."/>
            <person name="Hellsten U."/>
            <person name="Loque D."/>
            <person name="Otillar R."/>
            <person name="Salamov A."/>
            <person name="Schmutz J."/>
            <person name="Shapiro H."/>
            <person name="Lindquist E."/>
            <person name="Lucas S."/>
            <person name="Rokhsar D."/>
            <person name="Grigoriev I.V."/>
        </authorList>
    </citation>
    <scope>NUCLEOTIDE SEQUENCE [LARGE SCALE GENOMIC DNA]</scope>
</reference>
<protein>
    <submittedName>
        <fullName evidence="2">Uncharacterized protein</fullName>
    </submittedName>
</protein>
<keyword evidence="3" id="KW-1185">Reference proteome</keyword>
<accession>D8T8F1</accession>
<gene>
    <name evidence="2" type="ORF">SELMODRAFT_430123</name>
</gene>
<dbReference type="HOGENOM" id="CLU_928739_0_0_1"/>
<dbReference type="InParanoid" id="D8T8F1"/>
<dbReference type="EMBL" id="GL377690">
    <property type="protein sequence ID" value="EFJ06980.1"/>
    <property type="molecule type" value="Genomic_DNA"/>
</dbReference>
<evidence type="ECO:0000313" key="2">
    <source>
        <dbReference type="EMBL" id="EFJ06980.1"/>
    </source>
</evidence>